<evidence type="ECO:0000256" key="4">
    <source>
        <dbReference type="ARBA" id="ARBA00023125"/>
    </source>
</evidence>
<dbReference type="RefSeq" id="WP_013821903.1">
    <property type="nucleotide sequence ID" value="NC_015573.1"/>
</dbReference>
<accession>A0AAU8P8Z8</accession>
<gene>
    <name evidence="9" type="ordered locus">Desku_0782</name>
</gene>
<sequence length="284" mass="31665">MESGFAGYLRSRGLSPNTVASYLTALRGFARWCEGTYGSFDPAAVTPLDIADYRRYLLDRGKKPGTVNHALDVLGSFFSWAKEEGVVQSDPTDSVKRVPEEKKAPRWLDRKDMGALLRAVQKYGTPRDKALVFLLLHTGLRVSEACSLKVMDVVIRERSGNVVVRRGKGEKWREVPLNATVRKVLAEYLNVHPGGEWLFVSRKGNKLSVRAAERVIEKYARLAGLEGVTPHVLRHTFCKMLVDAGESLDKVAVLAGHSNLNTTARYTRPGVQDLEKAVEKLSWE</sequence>
<evidence type="ECO:0000313" key="10">
    <source>
        <dbReference type="Proteomes" id="UP000009229"/>
    </source>
</evidence>
<dbReference type="InterPro" id="IPR010998">
    <property type="entry name" value="Integrase_recombinase_N"/>
</dbReference>
<keyword evidence="4 6" id="KW-0238">DNA-binding</keyword>
<evidence type="ECO:0000259" key="7">
    <source>
        <dbReference type="PROSITE" id="PS51898"/>
    </source>
</evidence>
<dbReference type="EMBL" id="CP002770">
    <property type="protein sequence ID" value="AEG14388.1"/>
    <property type="molecule type" value="Genomic_DNA"/>
</dbReference>
<evidence type="ECO:0000313" key="9">
    <source>
        <dbReference type="EMBL" id="AEG14388.1"/>
    </source>
</evidence>
<dbReference type="PROSITE" id="PS51898">
    <property type="entry name" value="TYR_RECOMBINASE"/>
    <property type="match status" value="1"/>
</dbReference>
<evidence type="ECO:0000259" key="8">
    <source>
        <dbReference type="PROSITE" id="PS51900"/>
    </source>
</evidence>
<feature type="domain" description="Core-binding (CB)" evidence="8">
    <location>
        <begin position="1"/>
        <end position="82"/>
    </location>
</feature>
<dbReference type="KEGG" id="dku:Desku_0782"/>
<dbReference type="GO" id="GO:0015074">
    <property type="term" value="P:DNA integration"/>
    <property type="evidence" value="ECO:0007669"/>
    <property type="project" value="UniProtKB-KW"/>
</dbReference>
<dbReference type="Pfam" id="PF13495">
    <property type="entry name" value="Phage_int_SAM_4"/>
    <property type="match status" value="1"/>
</dbReference>
<dbReference type="Pfam" id="PF00589">
    <property type="entry name" value="Phage_integrase"/>
    <property type="match status" value="1"/>
</dbReference>
<evidence type="ECO:0000256" key="5">
    <source>
        <dbReference type="ARBA" id="ARBA00023172"/>
    </source>
</evidence>
<keyword evidence="3" id="KW-0229">DNA integration</keyword>
<dbReference type="GO" id="GO:0003677">
    <property type="term" value="F:DNA binding"/>
    <property type="evidence" value="ECO:0007669"/>
    <property type="project" value="UniProtKB-UniRule"/>
</dbReference>
<evidence type="ECO:0000256" key="3">
    <source>
        <dbReference type="ARBA" id="ARBA00022908"/>
    </source>
</evidence>
<feature type="domain" description="Tyr recombinase" evidence="7">
    <location>
        <begin position="103"/>
        <end position="279"/>
    </location>
</feature>
<dbReference type="Gene3D" id="1.10.443.10">
    <property type="entry name" value="Intergrase catalytic core"/>
    <property type="match status" value="1"/>
</dbReference>
<dbReference type="GO" id="GO:0006310">
    <property type="term" value="P:DNA recombination"/>
    <property type="evidence" value="ECO:0007669"/>
    <property type="project" value="UniProtKB-KW"/>
</dbReference>
<dbReference type="InterPro" id="IPR004107">
    <property type="entry name" value="Integrase_SAM-like_N"/>
</dbReference>
<evidence type="ECO:0000256" key="6">
    <source>
        <dbReference type="PROSITE-ProRule" id="PRU01248"/>
    </source>
</evidence>
<keyword evidence="5" id="KW-0233">DNA recombination</keyword>
<dbReference type="PANTHER" id="PTHR30349">
    <property type="entry name" value="PHAGE INTEGRASE-RELATED"/>
    <property type="match status" value="1"/>
</dbReference>
<dbReference type="InterPro" id="IPR013762">
    <property type="entry name" value="Integrase-like_cat_sf"/>
</dbReference>
<organism evidence="9 10">
    <name type="scientific">Desulfofundulus kuznetsovii (strain DSM 6115 / VKM B-1805 / 17)</name>
    <name type="common">Desulfotomaculum kuznetsovii</name>
    <dbReference type="NCBI Taxonomy" id="760568"/>
    <lineage>
        <taxon>Bacteria</taxon>
        <taxon>Bacillati</taxon>
        <taxon>Bacillota</taxon>
        <taxon>Clostridia</taxon>
        <taxon>Eubacteriales</taxon>
        <taxon>Peptococcaceae</taxon>
        <taxon>Desulfofundulus</taxon>
    </lineage>
</organism>
<dbReference type="InterPro" id="IPR002104">
    <property type="entry name" value="Integrase_catalytic"/>
</dbReference>
<dbReference type="InterPro" id="IPR011010">
    <property type="entry name" value="DNA_brk_join_enz"/>
</dbReference>
<evidence type="ECO:0000256" key="2">
    <source>
        <dbReference type="ARBA" id="ARBA00008857"/>
    </source>
</evidence>
<dbReference type="Gene3D" id="1.10.150.130">
    <property type="match status" value="1"/>
</dbReference>
<protein>
    <submittedName>
        <fullName evidence="9">Integrase family protein</fullName>
    </submittedName>
</protein>
<dbReference type="SUPFAM" id="SSF56349">
    <property type="entry name" value="DNA breaking-rejoining enzymes"/>
    <property type="match status" value="1"/>
</dbReference>
<dbReference type="InterPro" id="IPR050090">
    <property type="entry name" value="Tyrosine_recombinase_XerCD"/>
</dbReference>
<name>A0AAU8P8Z8_DESK7</name>
<comment type="similarity">
    <text evidence="2">Belongs to the 'phage' integrase family.</text>
</comment>
<dbReference type="AlphaFoldDB" id="A0AAU8P8Z8"/>
<dbReference type="InterPro" id="IPR044068">
    <property type="entry name" value="CB"/>
</dbReference>
<dbReference type="PROSITE" id="PS51900">
    <property type="entry name" value="CB"/>
    <property type="match status" value="1"/>
</dbReference>
<dbReference type="Proteomes" id="UP000009229">
    <property type="component" value="Chromosome"/>
</dbReference>
<evidence type="ECO:0000256" key="1">
    <source>
        <dbReference type="ARBA" id="ARBA00003283"/>
    </source>
</evidence>
<reference evidence="10" key="1">
    <citation type="submission" date="2011-05" db="EMBL/GenBank/DDBJ databases">
        <title>Complete sequence of Desulfotomaculum kuznetsovii DSM 6115.</title>
        <authorList>
            <person name="Lucas S."/>
            <person name="Han J."/>
            <person name="Lapidus A."/>
            <person name="Cheng J.-F."/>
            <person name="Goodwin L."/>
            <person name="Pitluck S."/>
            <person name="Peters L."/>
            <person name="Mikhailova N."/>
            <person name="Lu M."/>
            <person name="Saunders E."/>
            <person name="Han C."/>
            <person name="Tapia R."/>
            <person name="Land M."/>
            <person name="Hauser L."/>
            <person name="Kyrpides N."/>
            <person name="Ivanova N."/>
            <person name="Pagani I."/>
            <person name="Nazina T."/>
            <person name="Ivanova A."/>
            <person name="Parshina S."/>
            <person name="Kuever J."/>
            <person name="Muyzer G."/>
            <person name="Plugge C."/>
            <person name="Stams A."/>
            <person name="Woyke T."/>
        </authorList>
    </citation>
    <scope>NUCLEOTIDE SEQUENCE [LARGE SCALE GENOMIC DNA]</scope>
    <source>
        <strain evidence="10">DSM 6115 / VKM B-1805 / 17</strain>
    </source>
</reference>
<proteinExistence type="inferred from homology"/>
<comment type="function">
    <text evidence="1">Site-specific tyrosine recombinase, which acts by catalyzing the cutting and rejoining of the recombining DNA molecules.</text>
</comment>
<keyword evidence="10" id="KW-1185">Reference proteome</keyword>